<dbReference type="Proteomes" id="UP000059188">
    <property type="component" value="Unassembled WGS sequence"/>
</dbReference>
<gene>
    <name evidence="2" type="ORF">RSOLAG1IB_09476</name>
</gene>
<protein>
    <submittedName>
        <fullName evidence="2">Uncharacterized protein</fullName>
    </submittedName>
</protein>
<feature type="chain" id="PRO_5002114454" evidence="1">
    <location>
        <begin position="26"/>
        <end position="86"/>
    </location>
</feature>
<reference evidence="2 3" key="1">
    <citation type="submission" date="2014-11" db="EMBL/GenBank/DDBJ databases">
        <authorList>
            <person name="Wibberg Daniel"/>
        </authorList>
    </citation>
    <scope>NUCLEOTIDE SEQUENCE [LARGE SCALE GENOMIC DNA]</scope>
    <source>
        <strain evidence="2">Rhizoctonia solani AG1-IB 7/3/14</strain>
    </source>
</reference>
<evidence type="ECO:0000256" key="1">
    <source>
        <dbReference type="SAM" id="SignalP"/>
    </source>
</evidence>
<name>A0A0B7FVP7_THACB</name>
<evidence type="ECO:0000313" key="2">
    <source>
        <dbReference type="EMBL" id="CEL60252.1"/>
    </source>
</evidence>
<evidence type="ECO:0000313" key="3">
    <source>
        <dbReference type="Proteomes" id="UP000059188"/>
    </source>
</evidence>
<dbReference type="EMBL" id="LN679144">
    <property type="protein sequence ID" value="CEL60252.1"/>
    <property type="molecule type" value="Genomic_DNA"/>
</dbReference>
<organism evidence="2 3">
    <name type="scientific">Thanatephorus cucumeris (strain AG1-IB / isolate 7/3/14)</name>
    <name type="common">Lettuce bottom rot fungus</name>
    <name type="synonym">Rhizoctonia solani</name>
    <dbReference type="NCBI Taxonomy" id="1108050"/>
    <lineage>
        <taxon>Eukaryota</taxon>
        <taxon>Fungi</taxon>
        <taxon>Dikarya</taxon>
        <taxon>Basidiomycota</taxon>
        <taxon>Agaricomycotina</taxon>
        <taxon>Agaricomycetes</taxon>
        <taxon>Cantharellales</taxon>
        <taxon>Ceratobasidiaceae</taxon>
        <taxon>Rhizoctonia</taxon>
        <taxon>Rhizoctonia solani AG-1</taxon>
    </lineage>
</organism>
<keyword evidence="1" id="KW-0732">Signal</keyword>
<sequence>MFAMYPNNCILSLHASLCFFQEVMTAVSPTLDSVSIVMIFTPMLKSIEVRLPKNVLPLGSQFCRYRKLDPAISSNILICSIQAQSI</sequence>
<proteinExistence type="predicted"/>
<feature type="signal peptide" evidence="1">
    <location>
        <begin position="1"/>
        <end position="25"/>
    </location>
</feature>
<dbReference type="AlphaFoldDB" id="A0A0B7FVP7"/>
<keyword evidence="3" id="KW-1185">Reference proteome</keyword>
<accession>A0A0B7FVP7</accession>